<dbReference type="InterPro" id="IPR052201">
    <property type="entry name" value="LRR-containing_regulator"/>
</dbReference>
<dbReference type="Gene3D" id="3.80.10.10">
    <property type="entry name" value="Ribonuclease Inhibitor"/>
    <property type="match status" value="3"/>
</dbReference>
<evidence type="ECO:0000313" key="3">
    <source>
        <dbReference type="EMBL" id="STX28003.1"/>
    </source>
</evidence>
<dbReference type="SUPFAM" id="SSF52047">
    <property type="entry name" value="RNI-like"/>
    <property type="match status" value="1"/>
</dbReference>
<dbReference type="InterPro" id="IPR032675">
    <property type="entry name" value="LRR_dom_sf"/>
</dbReference>
<keyword evidence="4" id="KW-1185">Reference proteome</keyword>
<name>A0A378HZ37_9GAMM</name>
<accession>A0A378HZ37</accession>
<sequence length="547" mass="61370">MEPEKFSSLIKSINSGELSVVKFYSNSFSSIQESELAKELANSNSVKELHFLNGFADLNFLRLILSAVNGKNSIVSLSIIIPDIFKYYEEWTSTFPLIIQQIKNLENLAHFKLTDLEFDENMIKTFIDSVVLMPNLTELTLDNAKIPNAFLPYLAKIIQSNITLKALNISNNYISQHNGVVSLAKALSQNNTLLSFNYSSRLEKALSKQHDVTAFLEAISLNNSLTTITLDGFRIEKEGTPLLAQWIKNNNTIKNLSLEACRIAVSIFLKAISHNSSLKSLSLEANPISESDEEVIAGEIKNNTSLTRLSLRTTNLSNRGISLISQALHDNHSIQILDLSNNNIGNEGIRAFARMLETNKTLTSVNLDLNPFDSVGAEFLFQALKKNKKLAVLQLPIKNITRDLRVSILSEIKLHIQLERAIQLAIVFAQAKGQNYILNESGTHENYFKSLPVQLLFLIFNIATKELDLSKTSLNKASIFNKVFTKINGDEKRDKKVAELEYESKKEINSNKKRNNVRTLFSQEVKMPQNNDSTEDIVLSPNLSTSN</sequence>
<dbReference type="AlphaFoldDB" id="A0A378HZ37"/>
<dbReference type="SMART" id="SM00368">
    <property type="entry name" value="LRR_RI"/>
    <property type="match status" value="4"/>
</dbReference>
<evidence type="ECO:0000256" key="1">
    <source>
        <dbReference type="ARBA" id="ARBA00022737"/>
    </source>
</evidence>
<dbReference type="InterPro" id="IPR001611">
    <property type="entry name" value="Leu-rich_rpt"/>
</dbReference>
<evidence type="ECO:0000256" key="2">
    <source>
        <dbReference type="SAM" id="MobiDB-lite"/>
    </source>
</evidence>
<dbReference type="EMBL" id="UGNV01000001">
    <property type="protein sequence ID" value="STX28003.1"/>
    <property type="molecule type" value="Genomic_DNA"/>
</dbReference>
<dbReference type="Pfam" id="PF13516">
    <property type="entry name" value="LRR_6"/>
    <property type="match status" value="2"/>
</dbReference>
<dbReference type="RefSeq" id="WP_115301784.1">
    <property type="nucleotide sequence ID" value="NZ_CAAAHO010000021.1"/>
</dbReference>
<organism evidence="3 4">
    <name type="scientific">Legionella beliardensis</name>
    <dbReference type="NCBI Taxonomy" id="91822"/>
    <lineage>
        <taxon>Bacteria</taxon>
        <taxon>Pseudomonadati</taxon>
        <taxon>Pseudomonadota</taxon>
        <taxon>Gammaproteobacteria</taxon>
        <taxon>Legionellales</taxon>
        <taxon>Legionellaceae</taxon>
        <taxon>Legionella</taxon>
    </lineage>
</organism>
<proteinExistence type="predicted"/>
<evidence type="ECO:0000313" key="4">
    <source>
        <dbReference type="Proteomes" id="UP000254968"/>
    </source>
</evidence>
<feature type="compositionally biased region" description="Polar residues" evidence="2">
    <location>
        <begin position="522"/>
        <end position="532"/>
    </location>
</feature>
<keyword evidence="1" id="KW-0677">Repeat</keyword>
<dbReference type="Proteomes" id="UP000254968">
    <property type="component" value="Unassembled WGS sequence"/>
</dbReference>
<dbReference type="PANTHER" id="PTHR24111">
    <property type="entry name" value="LEUCINE-RICH REPEAT-CONTAINING PROTEIN 34"/>
    <property type="match status" value="1"/>
</dbReference>
<feature type="region of interest" description="Disordered" evidence="2">
    <location>
        <begin position="522"/>
        <end position="547"/>
    </location>
</feature>
<dbReference type="PANTHER" id="PTHR24111:SF0">
    <property type="entry name" value="LEUCINE-RICH REPEAT-CONTAINING PROTEIN"/>
    <property type="match status" value="1"/>
</dbReference>
<reference evidence="3 4" key="1">
    <citation type="submission" date="2018-06" db="EMBL/GenBank/DDBJ databases">
        <authorList>
            <consortium name="Pathogen Informatics"/>
            <person name="Doyle S."/>
        </authorList>
    </citation>
    <scope>NUCLEOTIDE SEQUENCE [LARGE SCALE GENOMIC DNA]</scope>
    <source>
        <strain evidence="3 4">NCTC13315</strain>
    </source>
</reference>
<gene>
    <name evidence="3" type="ORF">NCTC13315_00525</name>
</gene>
<protein>
    <submittedName>
        <fullName evidence="3">Ran GTPase-activating protein (RanGAP) involved in mRNA processing and transport</fullName>
    </submittedName>
</protein>